<dbReference type="Proteomes" id="UP001497535">
    <property type="component" value="Unassembled WGS sequence"/>
</dbReference>
<dbReference type="EMBL" id="CAVMJV010000059">
    <property type="protein sequence ID" value="CAK5086046.1"/>
    <property type="molecule type" value="Genomic_DNA"/>
</dbReference>
<reference evidence="1" key="1">
    <citation type="submission" date="2023-11" db="EMBL/GenBank/DDBJ databases">
        <authorList>
            <person name="Poullet M."/>
        </authorList>
    </citation>
    <scope>NUCLEOTIDE SEQUENCE</scope>
    <source>
        <strain evidence="1">E1834</strain>
    </source>
</reference>
<sequence length="117" mass="13323">MVSQLIQENVDFLKELSKTKSERKKRRLIKLSNTNQLLAIAEICLNVVKSRLQLNARQKKRLMPHINFVRQMSRARSERGARQILRQKGTGIGVFAALITPVLMELARSIGNIKGTN</sequence>
<gene>
    <name evidence="1" type="ORF">MENTE1834_LOCUS33532</name>
</gene>
<evidence type="ECO:0000313" key="2">
    <source>
        <dbReference type="Proteomes" id="UP001497535"/>
    </source>
</evidence>
<accession>A0ACB1A3N5</accession>
<name>A0ACB1A3N5_MELEN</name>
<proteinExistence type="predicted"/>
<evidence type="ECO:0000313" key="1">
    <source>
        <dbReference type="EMBL" id="CAK5086046.1"/>
    </source>
</evidence>
<organism evidence="1 2">
    <name type="scientific">Meloidogyne enterolobii</name>
    <name type="common">Root-knot nematode worm</name>
    <name type="synonym">Meloidogyne mayaguensis</name>
    <dbReference type="NCBI Taxonomy" id="390850"/>
    <lineage>
        <taxon>Eukaryota</taxon>
        <taxon>Metazoa</taxon>
        <taxon>Ecdysozoa</taxon>
        <taxon>Nematoda</taxon>
        <taxon>Chromadorea</taxon>
        <taxon>Rhabditida</taxon>
        <taxon>Tylenchina</taxon>
        <taxon>Tylenchomorpha</taxon>
        <taxon>Tylenchoidea</taxon>
        <taxon>Meloidogynidae</taxon>
        <taxon>Meloidogyninae</taxon>
        <taxon>Meloidogyne</taxon>
    </lineage>
</organism>
<protein>
    <submittedName>
        <fullName evidence="1">Uncharacterized protein</fullName>
    </submittedName>
</protein>
<keyword evidence="2" id="KW-1185">Reference proteome</keyword>
<comment type="caution">
    <text evidence="1">The sequence shown here is derived from an EMBL/GenBank/DDBJ whole genome shotgun (WGS) entry which is preliminary data.</text>
</comment>